<comment type="caution">
    <text evidence="7">The sequence shown here is derived from an EMBL/GenBank/DDBJ whole genome shotgun (WGS) entry which is preliminary data.</text>
</comment>
<keyword evidence="3" id="KW-0274">FAD</keyword>
<dbReference type="Proteomes" id="UP001500582">
    <property type="component" value="Unassembled WGS sequence"/>
</dbReference>
<evidence type="ECO:0000313" key="7">
    <source>
        <dbReference type="EMBL" id="GAA4309185.1"/>
    </source>
</evidence>
<dbReference type="Pfam" id="PF03486">
    <property type="entry name" value="HI0933_like"/>
    <property type="match status" value="1"/>
</dbReference>
<evidence type="ECO:0000256" key="2">
    <source>
        <dbReference type="ARBA" id="ARBA00022630"/>
    </source>
</evidence>
<dbReference type="InterPro" id="IPR036188">
    <property type="entry name" value="FAD/NAD-bd_sf"/>
</dbReference>
<dbReference type="Gene3D" id="2.40.30.10">
    <property type="entry name" value="Translation factors"/>
    <property type="match status" value="1"/>
</dbReference>
<organism evidence="7 8">
    <name type="scientific">Mucilaginibacter gynuensis</name>
    <dbReference type="NCBI Taxonomy" id="1302236"/>
    <lineage>
        <taxon>Bacteria</taxon>
        <taxon>Pseudomonadati</taxon>
        <taxon>Bacteroidota</taxon>
        <taxon>Sphingobacteriia</taxon>
        <taxon>Sphingobacteriales</taxon>
        <taxon>Sphingobacteriaceae</taxon>
        <taxon>Mucilaginibacter</taxon>
    </lineage>
</organism>
<evidence type="ECO:0000256" key="3">
    <source>
        <dbReference type="ARBA" id="ARBA00022827"/>
    </source>
</evidence>
<dbReference type="InterPro" id="IPR055178">
    <property type="entry name" value="RsdA/BaiN/AoA(So)-like_dom"/>
</dbReference>
<dbReference type="PANTHER" id="PTHR42887">
    <property type="entry name" value="OS12G0638800 PROTEIN"/>
    <property type="match status" value="1"/>
</dbReference>
<gene>
    <name evidence="7" type="ORF">GCM10023149_03380</name>
</gene>
<feature type="domain" description="RsdA/BaiN/AoA(So)-like insert" evidence="6">
    <location>
        <begin position="201"/>
        <end position="349"/>
    </location>
</feature>
<dbReference type="InterPro" id="IPR057661">
    <property type="entry name" value="RsdA/BaiN/AoA(So)_Rossmann"/>
</dbReference>
<dbReference type="Gene3D" id="1.10.8.260">
    <property type="entry name" value="HI0933 insert domain-like"/>
    <property type="match status" value="1"/>
</dbReference>
<evidence type="ECO:0000313" key="8">
    <source>
        <dbReference type="Proteomes" id="UP001500582"/>
    </source>
</evidence>
<comment type="cofactor">
    <cofactor evidence="1">
        <name>FAD</name>
        <dbReference type="ChEBI" id="CHEBI:57692"/>
    </cofactor>
</comment>
<dbReference type="EMBL" id="BAABFT010000001">
    <property type="protein sequence ID" value="GAA4309185.1"/>
    <property type="molecule type" value="Genomic_DNA"/>
</dbReference>
<evidence type="ECO:0000256" key="4">
    <source>
        <dbReference type="SAM" id="Phobius"/>
    </source>
</evidence>
<feature type="domain" description="RsdA/BaiN/AoA(So)-like Rossmann fold-like" evidence="5">
    <location>
        <begin position="12"/>
        <end position="402"/>
    </location>
</feature>
<dbReference type="InterPro" id="IPR004792">
    <property type="entry name" value="BaiN-like"/>
</dbReference>
<evidence type="ECO:0000259" key="5">
    <source>
        <dbReference type="Pfam" id="PF03486"/>
    </source>
</evidence>
<keyword evidence="8" id="KW-1185">Reference proteome</keyword>
<keyword evidence="2" id="KW-0285">Flavoprotein</keyword>
<dbReference type="RefSeq" id="WP_345209245.1">
    <property type="nucleotide sequence ID" value="NZ_BAABFT010000001.1"/>
</dbReference>
<proteinExistence type="predicted"/>
<dbReference type="PRINTS" id="PR00411">
    <property type="entry name" value="PNDRDTASEI"/>
</dbReference>
<dbReference type="Pfam" id="PF22780">
    <property type="entry name" value="HI0933_like_1st"/>
    <property type="match status" value="1"/>
</dbReference>
<evidence type="ECO:0000259" key="6">
    <source>
        <dbReference type="Pfam" id="PF22780"/>
    </source>
</evidence>
<evidence type="ECO:0000256" key="1">
    <source>
        <dbReference type="ARBA" id="ARBA00001974"/>
    </source>
</evidence>
<dbReference type="PANTHER" id="PTHR42887:SF2">
    <property type="entry name" value="OS12G0638800 PROTEIN"/>
    <property type="match status" value="1"/>
</dbReference>
<sequence>MTANLTKQTDFDAIIIGGGACGLMCAVQAGFLGKRTLIMEKADRVGAKILISGGGRCNYTNLYASAQQFISQNEHFCKSAFAQWTVEDTISFFETYGVTGKEKTLGQLFPVSDKAKDIVKVFTDLCHDMEQEIWCDTEVKGIDQTGDGFTITYERNGREQQINTAKVVIASGGLPVQKMGATDFGLRVGRKFGMAITETAPALVPLTITGKDQPWYEQLSGSSIFCRVWNDRISFEENILFTHWGLSGPAILQISSYWKPGEYIYLDLLPDKNIEDLIQQEREVNGKKMLLSLLATLYTRKFAEALSDHLPVEKNLASLSKADIEAISQLIHEFRVKPAGDKGYDKAEVMRGGVSTDELSSKTLEAKKLPGLYFGGECVDVTGWLGGYNFQWAWACGFVIAQSL</sequence>
<keyword evidence="4" id="KW-0472">Membrane</keyword>
<protein>
    <submittedName>
        <fullName evidence="7">NAD(P)/FAD-dependent oxidoreductase</fullName>
    </submittedName>
</protein>
<dbReference type="NCBIfam" id="TIGR00275">
    <property type="entry name" value="aminoacetone oxidase family FAD-binding enzyme"/>
    <property type="match status" value="1"/>
</dbReference>
<keyword evidence="4" id="KW-0812">Transmembrane</keyword>
<keyword evidence="4" id="KW-1133">Transmembrane helix</keyword>
<feature type="transmembrane region" description="Helical" evidence="4">
    <location>
        <begin position="13"/>
        <end position="32"/>
    </location>
</feature>
<dbReference type="Gene3D" id="3.50.50.60">
    <property type="entry name" value="FAD/NAD(P)-binding domain"/>
    <property type="match status" value="1"/>
</dbReference>
<dbReference type="InterPro" id="IPR023166">
    <property type="entry name" value="BaiN-like_dom_sf"/>
</dbReference>
<name>A0ABP8FRD8_9SPHI</name>
<dbReference type="SUPFAM" id="SSF51905">
    <property type="entry name" value="FAD/NAD(P)-binding domain"/>
    <property type="match status" value="1"/>
</dbReference>
<accession>A0ABP8FRD8</accession>
<dbReference type="SUPFAM" id="SSF160996">
    <property type="entry name" value="HI0933 insert domain-like"/>
    <property type="match status" value="1"/>
</dbReference>
<reference evidence="8" key="1">
    <citation type="journal article" date="2019" name="Int. J. Syst. Evol. Microbiol.">
        <title>The Global Catalogue of Microorganisms (GCM) 10K type strain sequencing project: providing services to taxonomists for standard genome sequencing and annotation.</title>
        <authorList>
            <consortium name="The Broad Institute Genomics Platform"/>
            <consortium name="The Broad Institute Genome Sequencing Center for Infectious Disease"/>
            <person name="Wu L."/>
            <person name="Ma J."/>
        </authorList>
    </citation>
    <scope>NUCLEOTIDE SEQUENCE [LARGE SCALE GENOMIC DNA]</scope>
    <source>
        <strain evidence="8">JCM 17705</strain>
    </source>
</reference>